<gene>
    <name evidence="1" type="ORF">FSBG_01616</name>
</gene>
<dbReference type="RefSeq" id="WP_008802179.1">
    <property type="nucleotide sequence ID" value="NZ_GG657974.1"/>
</dbReference>
<dbReference type="BioCyc" id="FSP469605-HMP:GTSP-1659-MONOMER"/>
<proteinExistence type="predicted"/>
<dbReference type="AlphaFoldDB" id="E5BHZ6"/>
<evidence type="ECO:0000313" key="2">
    <source>
        <dbReference type="Proteomes" id="UP000002975"/>
    </source>
</evidence>
<organism evidence="1 2">
    <name type="scientific">Fusobacterium gonidiaformans 3-1-5R</name>
    <dbReference type="NCBI Taxonomy" id="469605"/>
    <lineage>
        <taxon>Bacteria</taxon>
        <taxon>Fusobacteriati</taxon>
        <taxon>Fusobacteriota</taxon>
        <taxon>Fusobacteriia</taxon>
        <taxon>Fusobacteriales</taxon>
        <taxon>Fusobacteriaceae</taxon>
        <taxon>Fusobacterium</taxon>
    </lineage>
</organism>
<dbReference type="Proteomes" id="UP000002975">
    <property type="component" value="Unassembled WGS sequence"/>
</dbReference>
<sequence length="52" mass="6417">MIDVVKQKQVEIDNFVDKIMEELENKKIDLAHYEYLLGQLKNKIEFYLRFQR</sequence>
<name>E5BHZ6_9FUSO</name>
<keyword evidence="2" id="KW-1185">Reference proteome</keyword>
<accession>E5BHZ6</accession>
<evidence type="ECO:0000313" key="1">
    <source>
        <dbReference type="EMBL" id="EFS22119.1"/>
    </source>
</evidence>
<dbReference type="HOGENOM" id="CLU_3080193_0_0_0"/>
<protein>
    <submittedName>
        <fullName evidence="1">Uncharacterized protein</fullName>
    </submittedName>
</protein>
<reference evidence="1 2" key="1">
    <citation type="submission" date="2009-02" db="EMBL/GenBank/DDBJ databases">
        <title>The Genome Sequence of Fusobacterium sp. 3_1_5R.</title>
        <authorList>
            <consortium name="The Broad Institute Genome Sequencing Platform"/>
            <person name="Ward D."/>
            <person name="Young S.K."/>
            <person name="Kodira C.D."/>
            <person name="Zeng Q."/>
            <person name="Koehrsen M."/>
            <person name="Alvarado L."/>
            <person name="Berlin A."/>
            <person name="Borenstein D."/>
            <person name="Chen Z."/>
            <person name="Engels R."/>
            <person name="Freedman E."/>
            <person name="Gellesch M."/>
            <person name="Goldberg J."/>
            <person name="Griggs A."/>
            <person name="Gujja S."/>
            <person name="Heiman D."/>
            <person name="Hepburn T."/>
            <person name="Howarth C."/>
            <person name="Jen D."/>
            <person name="Larson L."/>
            <person name="Lewis B."/>
            <person name="Mehta T."/>
            <person name="Park D."/>
            <person name="Pearson M."/>
            <person name="Roberts A."/>
            <person name="Saif S."/>
            <person name="Shea T."/>
            <person name="Shenoy N."/>
            <person name="Sisk P."/>
            <person name="Stolte C."/>
            <person name="Sykes S."/>
            <person name="Walk T."/>
            <person name="White J."/>
            <person name="Yandava C."/>
            <person name="Allen-Vercoe E."/>
            <person name="Strauss J."/>
            <person name="Ambrose C."/>
            <person name="Lander E."/>
            <person name="Nusbaum C."/>
            <person name="Galagan J."/>
            <person name="Birren B."/>
        </authorList>
    </citation>
    <scope>NUCLEOTIDE SEQUENCE [LARGE SCALE GENOMIC DNA]</scope>
    <source>
        <strain evidence="1 2">3_1_5R</strain>
    </source>
</reference>
<dbReference type="EMBL" id="GG657974">
    <property type="protein sequence ID" value="EFS22119.1"/>
    <property type="molecule type" value="Genomic_DNA"/>
</dbReference>